<accession>C0QDQ1</accession>
<evidence type="ECO:0000313" key="3">
    <source>
        <dbReference type="Proteomes" id="UP000000442"/>
    </source>
</evidence>
<dbReference type="RefSeq" id="WP_015906054.1">
    <property type="nucleotide sequence ID" value="NC_012108.1"/>
</dbReference>
<keyword evidence="1" id="KW-0732">Signal</keyword>
<dbReference type="eggNOG" id="ENOG502Z7PK">
    <property type="taxonomic scope" value="Bacteria"/>
</dbReference>
<dbReference type="AlphaFoldDB" id="C0QDQ1"/>
<dbReference type="OrthoDB" id="9789685at2"/>
<reference evidence="2 3" key="1">
    <citation type="journal article" date="2009" name="Environ. Microbiol.">
        <title>Genome sequence of Desulfobacterium autotrophicum HRM2, a marine sulfate reducer oxidizing organic carbon completely to carbon dioxide.</title>
        <authorList>
            <person name="Strittmatter A.W."/>
            <person name="Liesegang H."/>
            <person name="Rabus R."/>
            <person name="Decker I."/>
            <person name="Amann J."/>
            <person name="Andres S."/>
            <person name="Henne A."/>
            <person name="Fricke W.F."/>
            <person name="Martinez-Arias R."/>
            <person name="Bartels D."/>
            <person name="Goesmann A."/>
            <person name="Krause L."/>
            <person name="Puehler A."/>
            <person name="Klenk H.P."/>
            <person name="Richter M."/>
            <person name="Schuler M."/>
            <person name="Gloeckner F.O."/>
            <person name="Meyerdierks A."/>
            <person name="Gottschalk G."/>
            <person name="Amann R."/>
        </authorList>
    </citation>
    <scope>NUCLEOTIDE SEQUENCE [LARGE SCALE GENOMIC DNA]</scope>
    <source>
        <strain evidence="3">ATCC 43914 / DSM 3382 / HRM2</strain>
    </source>
</reference>
<protein>
    <recommendedName>
        <fullName evidence="4">DUF4197 domain-containing protein</fullName>
    </recommendedName>
</protein>
<gene>
    <name evidence="2" type="ordered locus">HRM2_42660</name>
</gene>
<dbReference type="KEGG" id="dat:HRM2_42660"/>
<feature type="chain" id="PRO_5002900541" description="DUF4197 domain-containing protein" evidence="1">
    <location>
        <begin position="24"/>
        <end position="248"/>
    </location>
</feature>
<dbReference type="InterPro" id="IPR025245">
    <property type="entry name" value="DUF4197"/>
</dbReference>
<dbReference type="HOGENOM" id="CLU_085032_1_0_7"/>
<organism evidence="2 3">
    <name type="scientific">Desulforapulum autotrophicum (strain ATCC 43914 / DSM 3382 / VKM B-1955 / HRM2)</name>
    <name type="common">Desulfobacterium autotrophicum</name>
    <dbReference type="NCBI Taxonomy" id="177437"/>
    <lineage>
        <taxon>Bacteria</taxon>
        <taxon>Pseudomonadati</taxon>
        <taxon>Thermodesulfobacteriota</taxon>
        <taxon>Desulfobacteria</taxon>
        <taxon>Desulfobacterales</taxon>
        <taxon>Desulfobacteraceae</taxon>
        <taxon>Desulforapulum</taxon>
    </lineage>
</organism>
<proteinExistence type="predicted"/>
<name>C0QDQ1_DESAH</name>
<dbReference type="STRING" id="177437.HRM2_42660"/>
<dbReference type="EMBL" id="CP001087">
    <property type="protein sequence ID" value="ACN17322.1"/>
    <property type="molecule type" value="Genomic_DNA"/>
</dbReference>
<evidence type="ECO:0000313" key="2">
    <source>
        <dbReference type="EMBL" id="ACN17322.1"/>
    </source>
</evidence>
<feature type="signal peptide" evidence="1">
    <location>
        <begin position="1"/>
        <end position="23"/>
    </location>
</feature>
<sequence>MAILSRIIIFLTVLSFTSPLSPADAGYKDLLKDFQSTIKPDAAVLPTTLSDDTIIKGLKEALATGSEKAVALVSKSDGYYKNPEIKIPLPPAVQKVETLLKAAGMTGLIDQFEQSMNRAAEQAAPQATELFVDAVKTMSFSDAKKILNGRDNEATLYFKDRTWDKLSERFRPVVHNTMAEVGVTRNFQELSAKTEAIPFAGTLDLDPDTYVTTKALDGLFLMLAKEEQKIRQDPAARVTDILKTVFNK</sequence>
<evidence type="ECO:0008006" key="4">
    <source>
        <dbReference type="Google" id="ProtNLM"/>
    </source>
</evidence>
<dbReference type="Proteomes" id="UP000000442">
    <property type="component" value="Chromosome"/>
</dbReference>
<dbReference type="Pfam" id="PF13852">
    <property type="entry name" value="DUF4197"/>
    <property type="match status" value="1"/>
</dbReference>
<keyword evidence="3" id="KW-1185">Reference proteome</keyword>
<evidence type="ECO:0000256" key="1">
    <source>
        <dbReference type="SAM" id="SignalP"/>
    </source>
</evidence>